<dbReference type="PROSITE" id="PS00161">
    <property type="entry name" value="ISOCITRATE_LYASE"/>
    <property type="match status" value="1"/>
</dbReference>
<evidence type="ECO:0000313" key="6">
    <source>
        <dbReference type="Proteomes" id="UP001178888"/>
    </source>
</evidence>
<accession>A0AA90R875</accession>
<dbReference type="RefSeq" id="WP_235824872.1">
    <property type="nucleotide sequence ID" value="NZ_JAVGVR010000001.1"/>
</dbReference>
<dbReference type="Pfam" id="PF13714">
    <property type="entry name" value="PEP_mutase"/>
    <property type="match status" value="1"/>
</dbReference>
<evidence type="ECO:0000256" key="4">
    <source>
        <dbReference type="ARBA" id="ARBA00073849"/>
    </source>
</evidence>
<reference evidence="5" key="1">
    <citation type="submission" date="2023-08" db="EMBL/GenBank/DDBJ databases">
        <title>Nitrogen cycling bacteria in agricultural field soils.</title>
        <authorList>
            <person name="Jang J."/>
        </authorList>
    </citation>
    <scope>NUCLEOTIDE SEQUENCE</scope>
    <source>
        <strain evidence="5">PS3-36</strain>
    </source>
</reference>
<sequence length="290" mass="32063">MMNSIRKKFKERVSQTGIIIAPGAYDSLTSVLIEQAGFEALYMTGGGISYTTLGKPDIGLMTASEMATRASYICDAVQIPVIADADTGYGNYLNVMRTVKDFERAGISAIQLEDQDFPKRCGHLRDKNVIPLSEMIGKIKAAVDTRVDENLLIIARTDSRAINGLQEAIERAQCYVEAGADIIFVEALENKDEFSIITNYIQKPLLANMVEGGKSPLMSASELDSMGYKIVIFPNSVTRVVAKAAQDLFHELKETGTTAGMKDQMLNFSQLNQLLGIQRYHEIEEKYVLR</sequence>
<dbReference type="SUPFAM" id="SSF51621">
    <property type="entry name" value="Phosphoenolpyruvate/pyruvate domain"/>
    <property type="match status" value="1"/>
</dbReference>
<dbReference type="AlphaFoldDB" id="A0AA90R875"/>
<protein>
    <recommendedName>
        <fullName evidence="4">2-methylisocitrate lyase</fullName>
    </recommendedName>
</protein>
<evidence type="ECO:0000313" key="5">
    <source>
        <dbReference type="EMBL" id="MDQ6598146.1"/>
    </source>
</evidence>
<dbReference type="Proteomes" id="UP001178888">
    <property type="component" value="Unassembled WGS sequence"/>
</dbReference>
<dbReference type="InterPro" id="IPR018523">
    <property type="entry name" value="Isocitrate_lyase_ph_CS"/>
</dbReference>
<keyword evidence="5" id="KW-0456">Lyase</keyword>
<dbReference type="PANTHER" id="PTHR42905:SF5">
    <property type="entry name" value="CARBOXYVINYL-CARBOXYPHOSPHONATE PHOSPHORYLMUTASE, CHLOROPLASTIC"/>
    <property type="match status" value="1"/>
</dbReference>
<dbReference type="FunFam" id="3.20.20.60:FF:000009">
    <property type="entry name" value="2-methylisocitrate lyase"/>
    <property type="match status" value="1"/>
</dbReference>
<comment type="similarity">
    <text evidence="1">Belongs to the isocitrate lyase/PEP mutase superfamily. Methylisocitrate lyase family.</text>
</comment>
<dbReference type="CDD" id="cd00377">
    <property type="entry name" value="ICL_PEPM"/>
    <property type="match status" value="1"/>
</dbReference>
<dbReference type="PANTHER" id="PTHR42905">
    <property type="entry name" value="PHOSPHOENOLPYRUVATE CARBOXYLASE"/>
    <property type="match status" value="1"/>
</dbReference>
<dbReference type="InterPro" id="IPR040442">
    <property type="entry name" value="Pyrv_kinase-like_dom_sf"/>
</dbReference>
<evidence type="ECO:0000256" key="1">
    <source>
        <dbReference type="ARBA" id="ARBA00009282"/>
    </source>
</evidence>
<comment type="function">
    <text evidence="3">Involved in the methylcitric acid cycle. Catalyzes the cleavage of 2-methylisocitrate to yield pyruvate and succinate.</text>
</comment>
<dbReference type="EMBL" id="JAVGVR010000001">
    <property type="protein sequence ID" value="MDQ6598146.1"/>
    <property type="molecule type" value="Genomic_DNA"/>
</dbReference>
<name>A0AA90R875_9BACI</name>
<dbReference type="GO" id="GO:0046421">
    <property type="term" value="F:methylisocitrate lyase activity"/>
    <property type="evidence" value="ECO:0007669"/>
    <property type="project" value="UniProtKB-ARBA"/>
</dbReference>
<dbReference type="InterPro" id="IPR015813">
    <property type="entry name" value="Pyrv/PenolPyrv_kinase-like_dom"/>
</dbReference>
<organism evidence="5 6">
    <name type="scientific">Bacillus salipaludis</name>
    <dbReference type="NCBI Taxonomy" id="2547811"/>
    <lineage>
        <taxon>Bacteria</taxon>
        <taxon>Bacillati</taxon>
        <taxon>Bacillota</taxon>
        <taxon>Bacilli</taxon>
        <taxon>Bacillales</taxon>
        <taxon>Bacillaceae</taxon>
        <taxon>Bacillus</taxon>
    </lineage>
</organism>
<evidence type="ECO:0000256" key="2">
    <source>
        <dbReference type="ARBA" id="ARBA00051150"/>
    </source>
</evidence>
<gene>
    <name evidence="5" type="ORF">RCG21_17585</name>
</gene>
<comment type="catalytic activity">
    <reaction evidence="2">
        <text>3-hydroxybutane-1,2,3-tricarboxylate = pyruvate + succinate</text>
        <dbReference type="Rhea" id="RHEA:57504"/>
        <dbReference type="ChEBI" id="CHEBI:15361"/>
        <dbReference type="ChEBI" id="CHEBI:30031"/>
        <dbReference type="ChEBI" id="CHEBI:141790"/>
    </reaction>
</comment>
<dbReference type="Gene3D" id="3.20.20.60">
    <property type="entry name" value="Phosphoenolpyruvate-binding domains"/>
    <property type="match status" value="1"/>
</dbReference>
<dbReference type="InterPro" id="IPR039556">
    <property type="entry name" value="ICL/PEPM"/>
</dbReference>
<proteinExistence type="inferred from homology"/>
<comment type="caution">
    <text evidence="5">The sequence shown here is derived from an EMBL/GenBank/DDBJ whole genome shotgun (WGS) entry which is preliminary data.</text>
</comment>
<keyword evidence="6" id="KW-1185">Reference proteome</keyword>
<evidence type="ECO:0000256" key="3">
    <source>
        <dbReference type="ARBA" id="ARBA00058526"/>
    </source>
</evidence>